<proteinExistence type="predicted"/>
<sequence length="57" mass="6235">MLDTAYTAPQGTGTYSKTHTVWVKVAHGLHKASIIILGVLVLEVRGLAYHVPLKYCL</sequence>
<comment type="caution">
    <text evidence="1">The sequence shown here is derived from an EMBL/GenBank/DDBJ whole genome shotgun (WGS) entry which is preliminary data.</text>
</comment>
<reference evidence="1" key="2">
    <citation type="submission" date="2020-11" db="EMBL/GenBank/DDBJ databases">
        <authorList>
            <person name="McCartney M.A."/>
            <person name="Auch B."/>
            <person name="Kono T."/>
            <person name="Mallez S."/>
            <person name="Becker A."/>
            <person name="Gohl D.M."/>
            <person name="Silverstein K.A.T."/>
            <person name="Koren S."/>
            <person name="Bechman K.B."/>
            <person name="Herman A."/>
            <person name="Abrahante J.E."/>
            <person name="Garbe J."/>
        </authorList>
    </citation>
    <scope>NUCLEOTIDE SEQUENCE</scope>
    <source>
        <strain evidence="1">Duluth1</strain>
        <tissue evidence="1">Whole animal</tissue>
    </source>
</reference>
<keyword evidence="2" id="KW-1185">Reference proteome</keyword>
<reference evidence="1" key="1">
    <citation type="journal article" date="2019" name="bioRxiv">
        <title>The Genome of the Zebra Mussel, Dreissena polymorpha: A Resource for Invasive Species Research.</title>
        <authorList>
            <person name="McCartney M.A."/>
            <person name="Auch B."/>
            <person name="Kono T."/>
            <person name="Mallez S."/>
            <person name="Zhang Y."/>
            <person name="Obille A."/>
            <person name="Becker A."/>
            <person name="Abrahante J.E."/>
            <person name="Garbe J."/>
            <person name="Badalamenti J.P."/>
            <person name="Herman A."/>
            <person name="Mangelson H."/>
            <person name="Liachko I."/>
            <person name="Sullivan S."/>
            <person name="Sone E.D."/>
            <person name="Koren S."/>
            <person name="Silverstein K.A.T."/>
            <person name="Beckman K.B."/>
            <person name="Gohl D.M."/>
        </authorList>
    </citation>
    <scope>NUCLEOTIDE SEQUENCE</scope>
    <source>
        <strain evidence="1">Duluth1</strain>
        <tissue evidence="1">Whole animal</tissue>
    </source>
</reference>
<protein>
    <submittedName>
        <fullName evidence="1">Uncharacterized protein</fullName>
    </submittedName>
</protein>
<dbReference type="EMBL" id="JAIWYP010000001">
    <property type="protein sequence ID" value="KAH3891986.1"/>
    <property type="molecule type" value="Genomic_DNA"/>
</dbReference>
<organism evidence="1 2">
    <name type="scientific">Dreissena polymorpha</name>
    <name type="common">Zebra mussel</name>
    <name type="synonym">Mytilus polymorpha</name>
    <dbReference type="NCBI Taxonomy" id="45954"/>
    <lineage>
        <taxon>Eukaryota</taxon>
        <taxon>Metazoa</taxon>
        <taxon>Spiralia</taxon>
        <taxon>Lophotrochozoa</taxon>
        <taxon>Mollusca</taxon>
        <taxon>Bivalvia</taxon>
        <taxon>Autobranchia</taxon>
        <taxon>Heteroconchia</taxon>
        <taxon>Euheterodonta</taxon>
        <taxon>Imparidentia</taxon>
        <taxon>Neoheterodontei</taxon>
        <taxon>Myida</taxon>
        <taxon>Dreissenoidea</taxon>
        <taxon>Dreissenidae</taxon>
        <taxon>Dreissena</taxon>
    </lineage>
</organism>
<evidence type="ECO:0000313" key="2">
    <source>
        <dbReference type="Proteomes" id="UP000828390"/>
    </source>
</evidence>
<dbReference type="AlphaFoldDB" id="A0A9D4NCT5"/>
<accession>A0A9D4NCT5</accession>
<dbReference type="Proteomes" id="UP000828390">
    <property type="component" value="Unassembled WGS sequence"/>
</dbReference>
<evidence type="ECO:0000313" key="1">
    <source>
        <dbReference type="EMBL" id="KAH3891986.1"/>
    </source>
</evidence>
<gene>
    <name evidence="1" type="ORF">DPMN_016096</name>
</gene>
<name>A0A9D4NCT5_DREPO</name>